<dbReference type="OrthoDB" id="5844809at2759"/>
<keyword evidence="3" id="KW-0813">Transport</keyword>
<organism evidence="6 7">
    <name type="scientific">Strongylus vulgaris</name>
    <name type="common">Blood worm</name>
    <dbReference type="NCBI Taxonomy" id="40348"/>
    <lineage>
        <taxon>Eukaryota</taxon>
        <taxon>Metazoa</taxon>
        <taxon>Ecdysozoa</taxon>
        <taxon>Nematoda</taxon>
        <taxon>Chromadorea</taxon>
        <taxon>Rhabditida</taxon>
        <taxon>Rhabditina</taxon>
        <taxon>Rhabditomorpha</taxon>
        <taxon>Strongyloidea</taxon>
        <taxon>Strongylidae</taxon>
        <taxon>Strongylus</taxon>
    </lineage>
</organism>
<dbReference type="EMBL" id="UYYB01095563">
    <property type="protein sequence ID" value="VDM75604.1"/>
    <property type="molecule type" value="Genomic_DNA"/>
</dbReference>
<evidence type="ECO:0000256" key="4">
    <source>
        <dbReference type="ARBA" id="ARBA00022753"/>
    </source>
</evidence>
<evidence type="ECO:0000313" key="6">
    <source>
        <dbReference type="EMBL" id="VDM75604.1"/>
    </source>
</evidence>
<accession>A0A3P7JC47</accession>
<dbReference type="GO" id="GO:0005768">
    <property type="term" value="C:endosome"/>
    <property type="evidence" value="ECO:0007669"/>
    <property type="project" value="UniProtKB-SubCell"/>
</dbReference>
<keyword evidence="4" id="KW-0967">Endosome</keyword>
<evidence type="ECO:0000256" key="3">
    <source>
        <dbReference type="ARBA" id="ARBA00022448"/>
    </source>
</evidence>
<dbReference type="GO" id="GO:0015031">
    <property type="term" value="P:protein transport"/>
    <property type="evidence" value="ECO:0007669"/>
    <property type="project" value="UniProtKB-KW"/>
</dbReference>
<protein>
    <submittedName>
        <fullName evidence="6">Uncharacterized protein</fullName>
    </submittedName>
</protein>
<sequence length="553" mass="63329">MSEDPERHLAFLVRARSVLYQSDDITAHILMLMVSFALQFYKNRPASNKKATFMRALIANLFITTPSINDPVVRLNFSLRTVYLTLLANSRPQTEALLHYSLQTLNDLDVSPAQCLSLYSQFLALLVFIPDKSKDYALSMFKGFVKKWPPNNEGVLGDVWILCLRYLWAVSRQEFSTKFTNVQSNDVFHGSSKAYRRKWPPNNEGVLGDVWILCLRYLWAVSRQEFSTKFTNVQSNDVFHGSSKAYRMFSDDDDFVEDLLSDIDSSPEKPNTTSEKERFYELMKRHEELQRRMNDVDELARQVKFAMELQKGMSDCYSNRVASFPIETNLELQKGMSDCYSNRVASFPIEANLELRCLASGSLLILFTIRNKTSCDLKEWTISASFSPTTSDNLSIGSLSRSMVLHTLAPGEEFSSELFVTQQHLRLPLLIRLNLVKNKTSCDLREWTISASFSPTTSNDLGIGSLSRSMVLHTLAPGEEFSSELFVAQQHLRLPLLIRLNLVNLDFSDVNVRILKSLSFFLYLIVAQPYALSMRILWEKEFSLIMIDKRDSP</sequence>
<dbReference type="Proteomes" id="UP000270094">
    <property type="component" value="Unassembled WGS sequence"/>
</dbReference>
<dbReference type="InterPro" id="IPR029705">
    <property type="entry name" value="VPS35L"/>
</dbReference>
<reference evidence="6 7" key="1">
    <citation type="submission" date="2018-11" db="EMBL/GenBank/DDBJ databases">
        <authorList>
            <consortium name="Pathogen Informatics"/>
        </authorList>
    </citation>
    <scope>NUCLEOTIDE SEQUENCE [LARGE SCALE GENOMIC DNA]</scope>
</reference>
<dbReference type="PANTHER" id="PTHR13673">
    <property type="entry name" value="ESOPHAGEAL CANCER ASSOCIATED PROTEIN"/>
    <property type="match status" value="1"/>
</dbReference>
<dbReference type="PANTHER" id="PTHR13673:SF0">
    <property type="entry name" value="VPS35 ENDOSOMAL PROTEIN-SORTING FACTOR-LIKE"/>
    <property type="match status" value="1"/>
</dbReference>
<keyword evidence="5" id="KW-0653">Protein transport</keyword>
<evidence type="ECO:0000256" key="1">
    <source>
        <dbReference type="ARBA" id="ARBA00004177"/>
    </source>
</evidence>
<name>A0A3P7JC47_STRVU</name>
<evidence type="ECO:0000256" key="2">
    <source>
        <dbReference type="ARBA" id="ARBA00010704"/>
    </source>
</evidence>
<dbReference type="GO" id="GO:0032456">
    <property type="term" value="P:endocytic recycling"/>
    <property type="evidence" value="ECO:0007669"/>
    <property type="project" value="InterPro"/>
</dbReference>
<keyword evidence="7" id="KW-1185">Reference proteome</keyword>
<evidence type="ECO:0000313" key="7">
    <source>
        <dbReference type="Proteomes" id="UP000270094"/>
    </source>
</evidence>
<comment type="subcellular location">
    <subcellularLocation>
        <location evidence="1">Endosome</location>
    </subcellularLocation>
</comment>
<proteinExistence type="inferred from homology"/>
<dbReference type="AlphaFoldDB" id="A0A3P7JC47"/>
<gene>
    <name evidence="6" type="ORF">SVUK_LOCUS10602</name>
</gene>
<comment type="similarity">
    <text evidence="2">Belongs to the VPS35L family.</text>
</comment>
<evidence type="ECO:0000256" key="5">
    <source>
        <dbReference type="ARBA" id="ARBA00022927"/>
    </source>
</evidence>